<feature type="transmembrane region" description="Helical" evidence="7">
    <location>
        <begin position="339"/>
        <end position="359"/>
    </location>
</feature>
<feature type="transmembrane region" description="Helical" evidence="7">
    <location>
        <begin position="401"/>
        <end position="423"/>
    </location>
</feature>
<feature type="domain" description="Major facilitator superfamily (MFS) profile" evidence="8">
    <location>
        <begin position="45"/>
        <end position="495"/>
    </location>
</feature>
<dbReference type="SUPFAM" id="SSF103473">
    <property type="entry name" value="MFS general substrate transporter"/>
    <property type="match status" value="2"/>
</dbReference>
<feature type="transmembrane region" description="Helical" evidence="7">
    <location>
        <begin position="303"/>
        <end position="327"/>
    </location>
</feature>
<evidence type="ECO:0000256" key="5">
    <source>
        <dbReference type="ARBA" id="ARBA00023251"/>
    </source>
</evidence>
<feature type="transmembrane region" description="Helical" evidence="7">
    <location>
        <begin position="169"/>
        <end position="192"/>
    </location>
</feature>
<keyword evidence="3 7" id="KW-1133">Transmembrane helix</keyword>
<dbReference type="Gene3D" id="1.20.1720.10">
    <property type="entry name" value="Multidrug resistance protein D"/>
    <property type="match status" value="1"/>
</dbReference>
<organism evidence="9 10">
    <name type="scientific">Streptacidiphilus alkalitolerans</name>
    <dbReference type="NCBI Taxonomy" id="3342712"/>
    <lineage>
        <taxon>Bacteria</taxon>
        <taxon>Bacillati</taxon>
        <taxon>Actinomycetota</taxon>
        <taxon>Actinomycetes</taxon>
        <taxon>Kitasatosporales</taxon>
        <taxon>Streptomycetaceae</taxon>
        <taxon>Streptacidiphilus</taxon>
    </lineage>
</organism>
<dbReference type="InterPro" id="IPR011701">
    <property type="entry name" value="MFS"/>
</dbReference>
<feature type="region of interest" description="Disordered" evidence="6">
    <location>
        <begin position="1"/>
        <end position="32"/>
    </location>
</feature>
<feature type="transmembrane region" description="Helical" evidence="7">
    <location>
        <begin position="111"/>
        <end position="130"/>
    </location>
</feature>
<evidence type="ECO:0000256" key="4">
    <source>
        <dbReference type="ARBA" id="ARBA00023136"/>
    </source>
</evidence>
<keyword evidence="2 7" id="KW-0812">Transmembrane</keyword>
<evidence type="ECO:0000256" key="2">
    <source>
        <dbReference type="ARBA" id="ARBA00022692"/>
    </source>
</evidence>
<gene>
    <name evidence="9" type="ORF">ACEZDB_02490</name>
</gene>
<feature type="transmembrane region" description="Helical" evidence="7">
    <location>
        <begin position="235"/>
        <end position="255"/>
    </location>
</feature>
<comment type="caution">
    <text evidence="9">The sequence shown here is derived from an EMBL/GenBank/DDBJ whole genome shotgun (WGS) entry which is preliminary data.</text>
</comment>
<dbReference type="Proteomes" id="UP001592530">
    <property type="component" value="Unassembled WGS sequence"/>
</dbReference>
<feature type="transmembrane region" description="Helical" evidence="7">
    <location>
        <begin position="204"/>
        <end position="223"/>
    </location>
</feature>
<evidence type="ECO:0000259" key="8">
    <source>
        <dbReference type="PROSITE" id="PS50850"/>
    </source>
</evidence>
<proteinExistence type="predicted"/>
<name>A0ABV6WUV9_9ACTN</name>
<feature type="transmembrane region" description="Helical" evidence="7">
    <location>
        <begin position="136"/>
        <end position="157"/>
    </location>
</feature>
<evidence type="ECO:0000256" key="1">
    <source>
        <dbReference type="ARBA" id="ARBA00004651"/>
    </source>
</evidence>
<dbReference type="InterPro" id="IPR020846">
    <property type="entry name" value="MFS_dom"/>
</dbReference>
<accession>A0ABV6WUV9</accession>
<sequence length="502" mass="51002">MADTELTRPAPTPTADTAVHSSSRGAAPPSGAAVPIAGTARPGLLLGLILTGQFMAVLDVFIVNVAAPVIRTDLHTSGSALQLIIAGYTIAYAVLLITGARLGERHGFSRVFQLGVAGFTLASLACGLAPTAGALIGFRVLQGVGAALMVPQVMSLIQRTFTGAARLRALGAYTAVLAGAGVVGQVLGGVLVGADLFGSGWRPAFLVNVPIGIVLLLAGRKLLPVLPGNRGRSLDLLGLVVLAGALGLLVVPLVMGHEEHWPLWGWLMLGASALLFALFGLVEQRIAVRGGSPLIHARVLRAPGLLTAGGAIFLTMATVSGFMFAMAMHVQAGLGLTPLRAGLVFLPLSVGFGISGMYWQRLPRRLHVPLPAVALALCGVGYLGLGLLLRNGSGVGFGVEALMLPIGLIGGCAYGPLMGRALARVAPSDASDASGVVITMIQLGTVLGVATLGTLFLGEVSYPAPARDSGHALFITTLGTLAALLCAALLAARTRRLAAAGA</sequence>
<feature type="transmembrane region" description="Helical" evidence="7">
    <location>
        <begin position="366"/>
        <end position="389"/>
    </location>
</feature>
<feature type="transmembrane region" description="Helical" evidence="7">
    <location>
        <begin position="470"/>
        <end position="492"/>
    </location>
</feature>
<dbReference type="PANTHER" id="PTHR42718:SF39">
    <property type="entry name" value="ACTINORHODIN TRANSPORTER-RELATED"/>
    <property type="match status" value="1"/>
</dbReference>
<dbReference type="Pfam" id="PF07690">
    <property type="entry name" value="MFS_1"/>
    <property type="match status" value="1"/>
</dbReference>
<dbReference type="CDD" id="cd17321">
    <property type="entry name" value="MFS_MMR_MDR_like"/>
    <property type="match status" value="1"/>
</dbReference>
<evidence type="ECO:0000256" key="7">
    <source>
        <dbReference type="SAM" id="Phobius"/>
    </source>
</evidence>
<evidence type="ECO:0000256" key="3">
    <source>
        <dbReference type="ARBA" id="ARBA00022989"/>
    </source>
</evidence>
<feature type="transmembrane region" description="Helical" evidence="7">
    <location>
        <begin position="79"/>
        <end position="99"/>
    </location>
</feature>
<dbReference type="PANTHER" id="PTHR42718">
    <property type="entry name" value="MAJOR FACILITATOR SUPERFAMILY MULTIDRUG TRANSPORTER MFSC"/>
    <property type="match status" value="1"/>
</dbReference>
<dbReference type="PRINTS" id="PR01036">
    <property type="entry name" value="TCRTETB"/>
</dbReference>
<keyword evidence="4 7" id="KW-0472">Membrane</keyword>
<feature type="compositionally biased region" description="Low complexity" evidence="6">
    <location>
        <begin position="13"/>
        <end position="32"/>
    </location>
</feature>
<feature type="transmembrane region" description="Helical" evidence="7">
    <location>
        <begin position="44"/>
        <end position="67"/>
    </location>
</feature>
<feature type="transmembrane region" description="Helical" evidence="7">
    <location>
        <begin position="261"/>
        <end position="282"/>
    </location>
</feature>
<dbReference type="InterPro" id="IPR036259">
    <property type="entry name" value="MFS_trans_sf"/>
</dbReference>
<evidence type="ECO:0000313" key="9">
    <source>
        <dbReference type="EMBL" id="MFC1429523.1"/>
    </source>
</evidence>
<dbReference type="Gene3D" id="1.20.1250.20">
    <property type="entry name" value="MFS general substrate transporter like domains"/>
    <property type="match status" value="1"/>
</dbReference>
<evidence type="ECO:0000313" key="10">
    <source>
        <dbReference type="Proteomes" id="UP001592530"/>
    </source>
</evidence>
<comment type="subcellular location">
    <subcellularLocation>
        <location evidence="1">Cell membrane</location>
        <topology evidence="1">Multi-pass membrane protein</topology>
    </subcellularLocation>
</comment>
<dbReference type="EMBL" id="JBHEZY010000001">
    <property type="protein sequence ID" value="MFC1429523.1"/>
    <property type="molecule type" value="Genomic_DNA"/>
</dbReference>
<protein>
    <submittedName>
        <fullName evidence="9">MFS transporter</fullName>
    </submittedName>
</protein>
<feature type="transmembrane region" description="Helical" evidence="7">
    <location>
        <begin position="435"/>
        <end position="458"/>
    </location>
</feature>
<dbReference type="PROSITE" id="PS50850">
    <property type="entry name" value="MFS"/>
    <property type="match status" value="1"/>
</dbReference>
<evidence type="ECO:0000256" key="6">
    <source>
        <dbReference type="SAM" id="MobiDB-lite"/>
    </source>
</evidence>
<reference evidence="9 10" key="1">
    <citation type="submission" date="2024-09" db="EMBL/GenBank/DDBJ databases">
        <authorList>
            <person name="Lee S.D."/>
        </authorList>
    </citation>
    <scope>NUCLEOTIDE SEQUENCE [LARGE SCALE GENOMIC DNA]</scope>
    <source>
        <strain evidence="9 10">N1-3</strain>
    </source>
</reference>
<dbReference type="RefSeq" id="WP_380548166.1">
    <property type="nucleotide sequence ID" value="NZ_JBHEZY010000001.1"/>
</dbReference>
<keyword evidence="5" id="KW-0046">Antibiotic resistance</keyword>